<proteinExistence type="predicted"/>
<comment type="caution">
    <text evidence="5">The sequence shown here is derived from an EMBL/GenBank/DDBJ whole genome shotgun (WGS) entry which is preliminary data.</text>
</comment>
<feature type="compositionally biased region" description="Acidic residues" evidence="3">
    <location>
        <begin position="333"/>
        <end position="343"/>
    </location>
</feature>
<feature type="region of interest" description="Disordered" evidence="3">
    <location>
        <begin position="395"/>
        <end position="640"/>
    </location>
</feature>
<reference evidence="5" key="1">
    <citation type="journal article" date="2020" name="Stud. Mycol.">
        <title>101 Dothideomycetes genomes: a test case for predicting lifestyles and emergence of pathogens.</title>
        <authorList>
            <person name="Haridas S."/>
            <person name="Albert R."/>
            <person name="Binder M."/>
            <person name="Bloem J."/>
            <person name="Labutti K."/>
            <person name="Salamov A."/>
            <person name="Andreopoulos B."/>
            <person name="Baker S."/>
            <person name="Barry K."/>
            <person name="Bills G."/>
            <person name="Bluhm B."/>
            <person name="Cannon C."/>
            <person name="Castanera R."/>
            <person name="Culley D."/>
            <person name="Daum C."/>
            <person name="Ezra D."/>
            <person name="Gonzalez J."/>
            <person name="Henrissat B."/>
            <person name="Kuo A."/>
            <person name="Liang C."/>
            <person name="Lipzen A."/>
            <person name="Lutzoni F."/>
            <person name="Magnuson J."/>
            <person name="Mondo S."/>
            <person name="Nolan M."/>
            <person name="Ohm R."/>
            <person name="Pangilinan J."/>
            <person name="Park H.-J."/>
            <person name="Ramirez L."/>
            <person name="Alfaro M."/>
            <person name="Sun H."/>
            <person name="Tritt A."/>
            <person name="Yoshinaga Y."/>
            <person name="Zwiers L.-H."/>
            <person name="Turgeon B."/>
            <person name="Goodwin S."/>
            <person name="Spatafora J."/>
            <person name="Crous P."/>
            <person name="Grigoriev I."/>
        </authorList>
    </citation>
    <scope>NUCLEOTIDE SEQUENCE</scope>
    <source>
        <strain evidence="5">CBS 116435</strain>
    </source>
</reference>
<dbReference type="Pfam" id="PF15612">
    <property type="entry name" value="WHIM1"/>
    <property type="match status" value="1"/>
</dbReference>
<dbReference type="AlphaFoldDB" id="A0A9P4Q3H5"/>
<feature type="compositionally biased region" description="Polar residues" evidence="3">
    <location>
        <begin position="562"/>
        <end position="573"/>
    </location>
</feature>
<dbReference type="PANTHER" id="PTHR42107:SF1">
    <property type="entry name" value="WHIM1 DOMAIN-CONTAINING PROTEIN"/>
    <property type="match status" value="1"/>
</dbReference>
<evidence type="ECO:0000256" key="1">
    <source>
        <dbReference type="ARBA" id="ARBA00004123"/>
    </source>
</evidence>
<feature type="compositionally biased region" description="Acidic residues" evidence="3">
    <location>
        <begin position="463"/>
        <end position="506"/>
    </location>
</feature>
<feature type="compositionally biased region" description="Pro residues" evidence="3">
    <location>
        <begin position="37"/>
        <end position="54"/>
    </location>
</feature>
<dbReference type="InterPro" id="IPR028942">
    <property type="entry name" value="WHIM1_dom"/>
</dbReference>
<feature type="domain" description="WHIM1" evidence="4">
    <location>
        <begin position="145"/>
        <end position="188"/>
    </location>
</feature>
<dbReference type="OrthoDB" id="349045at2759"/>
<name>A0A9P4Q3H5_9PEZI</name>
<feature type="region of interest" description="Disordered" evidence="3">
    <location>
        <begin position="32"/>
        <end position="57"/>
    </location>
</feature>
<organism evidence="5 6">
    <name type="scientific">Polychaeton citri CBS 116435</name>
    <dbReference type="NCBI Taxonomy" id="1314669"/>
    <lineage>
        <taxon>Eukaryota</taxon>
        <taxon>Fungi</taxon>
        <taxon>Dikarya</taxon>
        <taxon>Ascomycota</taxon>
        <taxon>Pezizomycotina</taxon>
        <taxon>Dothideomycetes</taxon>
        <taxon>Dothideomycetidae</taxon>
        <taxon>Capnodiales</taxon>
        <taxon>Capnodiaceae</taxon>
        <taxon>Polychaeton</taxon>
    </lineage>
</organism>
<gene>
    <name evidence="5" type="ORF">K431DRAFT_274252</name>
</gene>
<feature type="compositionally biased region" description="Basic and acidic residues" evidence="3">
    <location>
        <begin position="409"/>
        <end position="418"/>
    </location>
</feature>
<evidence type="ECO:0000313" key="5">
    <source>
        <dbReference type="EMBL" id="KAF2718673.1"/>
    </source>
</evidence>
<evidence type="ECO:0000256" key="3">
    <source>
        <dbReference type="SAM" id="MobiDB-lite"/>
    </source>
</evidence>
<evidence type="ECO:0000313" key="6">
    <source>
        <dbReference type="Proteomes" id="UP000799441"/>
    </source>
</evidence>
<dbReference type="GO" id="GO:0005634">
    <property type="term" value="C:nucleus"/>
    <property type="evidence" value="ECO:0007669"/>
    <property type="project" value="UniProtKB-SubCell"/>
</dbReference>
<evidence type="ECO:0000256" key="2">
    <source>
        <dbReference type="ARBA" id="ARBA00023242"/>
    </source>
</evidence>
<dbReference type="EMBL" id="MU003821">
    <property type="protein sequence ID" value="KAF2718673.1"/>
    <property type="molecule type" value="Genomic_DNA"/>
</dbReference>
<evidence type="ECO:0000259" key="4">
    <source>
        <dbReference type="Pfam" id="PF15612"/>
    </source>
</evidence>
<keyword evidence="6" id="KW-1185">Reference proteome</keyword>
<accession>A0A9P4Q3H5</accession>
<keyword evidence="2" id="KW-0539">Nucleus</keyword>
<sequence length="640" mass="70872">MLADDSDSSSLSSAPEDEVKKLAPIFLKAKKATKLAAPPPDVSPPRPKRAPSPPHELVLADNPDIAFLVMFRSRWSDAFPTKLAHLGPQDIERGVVDSRPSDRVESLLCALLGLVLNRKKPVERGHYGRALEEAVATQKSQWPLRWSGRNPLHGGKDFHNMSPSERLDLMRTLALWSLSSSEVIQALIKEAYKQQRHGDDENQPRSVQPWGLDGEKRRYFLVEGQDDTAFRVYRESGRYNKTKECQWIHVAGSIEEVRALANKLESKEYDASQAARRLASRMVVAIPRFEATDEKRKRREYRQMKRQMFTRPEPGSGLYEGRTRGNRPRYNYDDMDDTMEDSDTASYGFRRSARHTGSSRTTPAVEPPTYTASGRQVKARHGGEYGASLLSTQVYSASGSPEVEDQEDEGYHETREGSEDSTVQAAGRATRSGGMNGSTFGGKRKRDPMDEQNGNKRTRHQPEDDDELMDELSEDESAGDWDSDANADADDDLPDAQESDEDDDGDSAERKSLVITLRVTDSAKRSVSPGLSQVPSREQKIEDGDNVNGTAPVTETGRDIKTSNPLSPRSATLSAVIKDGAESEEVGEATSSPVVAPNKAPTSTAPLPNAIYLNNMRTGPGNHIELSSQQSMREERVSAE</sequence>
<comment type="subcellular location">
    <subcellularLocation>
        <location evidence="1">Nucleus</location>
    </subcellularLocation>
</comment>
<protein>
    <recommendedName>
        <fullName evidence="4">WHIM1 domain-containing protein</fullName>
    </recommendedName>
</protein>
<dbReference type="PANTHER" id="PTHR42107">
    <property type="entry name" value="YALI0D24453P"/>
    <property type="match status" value="1"/>
</dbReference>
<dbReference type="Proteomes" id="UP000799441">
    <property type="component" value="Unassembled WGS sequence"/>
</dbReference>
<feature type="region of interest" description="Disordered" evidence="3">
    <location>
        <begin position="294"/>
        <end position="378"/>
    </location>
</feature>